<dbReference type="AlphaFoldDB" id="A0A8S4S6N5"/>
<reference evidence="2" key="1">
    <citation type="submission" date="2022-03" db="EMBL/GenBank/DDBJ databases">
        <authorList>
            <person name="Lindestad O."/>
        </authorList>
    </citation>
    <scope>NUCLEOTIDE SEQUENCE</scope>
</reference>
<sequence>MDCTEHDNEMLPIDVQTANCVNEYYERMENIEMTRQGENVEIIDENMDEENIGLRPPKRNRPVDQEEVWTTVTRRGKRIVRTHDSVESVRIPEDKIEVNITSTATEKIPKQFKLAKILKAEGIQDITRVKYVNAFKVTIQFNNDDSADKLMESKYFKEKGFKCQRTFDINETYGVIKHIDLDSTEEEIQESLRCNVDIIAVKRLKRRSSINGQWEPSEVVRICFRGSSLPRKVYIFDTVSTVTPYLYPVTQCARCWRYGHSVRVCPSNKIICPKCSDYHANCNTTTFKCNNCNGKHMALARTCPIYKKEKRIRELMAEFNCSYKRALTIYVPPDPPNHCNYTEQPSEVEVDEEYTDEEKNSFSMQGKRTYANILKKSSENKGNPKNKMKKDNTKEKTQKAKCTSKEDDGINNYHSSESETEGVQNTEERTSKHNSNKITWRKILKQVKEKIFDSKLSLEEKVKTCAKIIFDLIKHLVLKYLSDQPFFSYIRQWITDTNT</sequence>
<accession>A0A8S4S6N5</accession>
<feature type="region of interest" description="Disordered" evidence="1">
    <location>
        <begin position="373"/>
        <end position="435"/>
    </location>
</feature>
<comment type="caution">
    <text evidence="2">The sequence shown here is derived from an EMBL/GenBank/DDBJ whole genome shotgun (WGS) entry which is preliminary data.</text>
</comment>
<keyword evidence="3" id="KW-1185">Reference proteome</keyword>
<feature type="compositionally biased region" description="Basic and acidic residues" evidence="1">
    <location>
        <begin position="389"/>
        <end position="408"/>
    </location>
</feature>
<gene>
    <name evidence="2" type="primary">jg4442</name>
    <name evidence="2" type="ORF">PAEG_LOCUS21067</name>
</gene>
<dbReference type="Proteomes" id="UP000838756">
    <property type="component" value="Unassembled WGS sequence"/>
</dbReference>
<dbReference type="EMBL" id="CAKXAJ010025905">
    <property type="protein sequence ID" value="CAH2245330.1"/>
    <property type="molecule type" value="Genomic_DNA"/>
</dbReference>
<proteinExistence type="predicted"/>
<organism evidence="2 3">
    <name type="scientific">Pararge aegeria aegeria</name>
    <dbReference type="NCBI Taxonomy" id="348720"/>
    <lineage>
        <taxon>Eukaryota</taxon>
        <taxon>Metazoa</taxon>
        <taxon>Ecdysozoa</taxon>
        <taxon>Arthropoda</taxon>
        <taxon>Hexapoda</taxon>
        <taxon>Insecta</taxon>
        <taxon>Pterygota</taxon>
        <taxon>Neoptera</taxon>
        <taxon>Endopterygota</taxon>
        <taxon>Lepidoptera</taxon>
        <taxon>Glossata</taxon>
        <taxon>Ditrysia</taxon>
        <taxon>Papilionoidea</taxon>
        <taxon>Nymphalidae</taxon>
        <taxon>Satyrinae</taxon>
        <taxon>Satyrini</taxon>
        <taxon>Parargina</taxon>
        <taxon>Pararge</taxon>
    </lineage>
</organism>
<protein>
    <submittedName>
        <fullName evidence="2">Jg4442 protein</fullName>
    </submittedName>
</protein>
<evidence type="ECO:0000313" key="2">
    <source>
        <dbReference type="EMBL" id="CAH2245330.1"/>
    </source>
</evidence>
<dbReference type="OrthoDB" id="3039988at2759"/>
<name>A0A8S4S6N5_9NEOP</name>
<evidence type="ECO:0000313" key="3">
    <source>
        <dbReference type="Proteomes" id="UP000838756"/>
    </source>
</evidence>
<evidence type="ECO:0000256" key="1">
    <source>
        <dbReference type="SAM" id="MobiDB-lite"/>
    </source>
</evidence>